<evidence type="ECO:0000256" key="3">
    <source>
        <dbReference type="SAM" id="Phobius"/>
    </source>
</evidence>
<evidence type="ECO:0000313" key="5">
    <source>
        <dbReference type="EMBL" id="CAG2238670.1"/>
    </source>
</evidence>
<dbReference type="InterPro" id="IPR057774">
    <property type="entry name" value="D8C_UMOD/GP2/OIT3-like"/>
</dbReference>
<dbReference type="InterPro" id="IPR058727">
    <property type="entry name" value="Helical_Vwde"/>
</dbReference>
<dbReference type="GO" id="GO:0005102">
    <property type="term" value="F:signaling receptor binding"/>
    <property type="evidence" value="ECO:0007669"/>
    <property type="project" value="TreeGrafter"/>
</dbReference>
<dbReference type="GO" id="GO:0005576">
    <property type="term" value="C:extracellular region"/>
    <property type="evidence" value="ECO:0007669"/>
    <property type="project" value="TreeGrafter"/>
</dbReference>
<dbReference type="InterPro" id="IPR001846">
    <property type="entry name" value="VWF_type-D"/>
</dbReference>
<keyword evidence="6" id="KW-1185">Reference proteome</keyword>
<reference evidence="5" key="1">
    <citation type="submission" date="2021-03" db="EMBL/GenBank/DDBJ databases">
        <authorList>
            <person name="Bekaert M."/>
        </authorList>
    </citation>
    <scope>NUCLEOTIDE SEQUENCE</scope>
</reference>
<gene>
    <name evidence="5" type="ORF">MEDL_51068</name>
</gene>
<dbReference type="PROSITE" id="PS51233">
    <property type="entry name" value="VWFD"/>
    <property type="match status" value="1"/>
</dbReference>
<keyword evidence="2" id="KW-1015">Disulfide bond</keyword>
<dbReference type="PANTHER" id="PTHR14949">
    <property type="entry name" value="EGF-LIKE-DOMAIN, MULTIPLE 7, 8"/>
    <property type="match status" value="1"/>
</dbReference>
<dbReference type="OrthoDB" id="2015116at2759"/>
<evidence type="ECO:0000259" key="4">
    <source>
        <dbReference type="PROSITE" id="PS51233"/>
    </source>
</evidence>
<keyword evidence="1" id="KW-0732">Signal</keyword>
<dbReference type="Pfam" id="PF00094">
    <property type="entry name" value="VWD"/>
    <property type="match status" value="1"/>
</dbReference>
<protein>
    <recommendedName>
        <fullName evidence="4">VWFD domain-containing protein</fullName>
    </recommendedName>
</protein>
<dbReference type="Proteomes" id="UP000683360">
    <property type="component" value="Unassembled WGS sequence"/>
</dbReference>
<accession>A0A8S3TYH7</accession>
<evidence type="ECO:0000256" key="1">
    <source>
        <dbReference type="ARBA" id="ARBA00022729"/>
    </source>
</evidence>
<keyword evidence="3" id="KW-1133">Transmembrane helix</keyword>
<comment type="caution">
    <text evidence="5">The sequence shown here is derived from an EMBL/GenBank/DDBJ whole genome shotgun (WGS) entry which is preliminary data.</text>
</comment>
<dbReference type="GO" id="GO:0009986">
    <property type="term" value="C:cell surface"/>
    <property type="evidence" value="ECO:0007669"/>
    <property type="project" value="TreeGrafter"/>
</dbReference>
<feature type="transmembrane region" description="Helical" evidence="3">
    <location>
        <begin position="948"/>
        <end position="971"/>
    </location>
</feature>
<sequence length="1044" mass="118003">MSYKCTFLQIFVHISKLIRDPCNVYRSVNDAEKRSTGFYVDWTVDDPISDEILEEDWYRFFSDNGDDMPTSPPGIMNCGTINPLWLNGTLPTFVDGNMTAIACMQTNNSVCEQSYNIVIRNCDGYYVYHLPPSTSNSSYCFGSGPVKCPHEMSSETEHYPGCSSNFPTDTMLVEVKAVLTEGESFEVGPYEPTPSLIPIFKCEFDDKPNGTYGYDVYWYICAKHVKNSTNLLFKDIDDAVVLREADWIGKYKMNMEIKCAIRMRNSRQSTPGPYLYSPVSKQDCLESINITFTSTVPVGCIASNDAIRSQCDQNFYIFRPSYYTSSCTNNVLKRDVLFNAEFCGFRLGNLDWMDKKALEVYGYNDGIYNVNNRYAYIKLSTSSISAYNNIWKDVDIYQIRVEVRDKDSTLKNRLCQSYNDPHFRTFDGKYYDYMGVGEFVMYKNDIGPFWVHALFTSCGSGLPGTSCLCGIAIRSQNSLFVLRTCERISRKELHLLQQPVVTLTSCDESDMSISNTNNNYKIILPIATEIKFSIARRLISVISIKPSVKDINTARGLCGVPSTTKDPLDDLTHRVIGPINDEHIFADSWRITEGMVEEQLFVEEPTFLKKDNDVYEQIVVVENIESNPNLKTFCACEQQAGSSDSLDDFNSVHCNLTDSTEQCSGSPSTSSAYVQYQSCFQPLRKRRSVNFPHKLSKRSLNNNDDEIDYKPLAYSDDVNETEIESTATFRNGWTSDRAYNICFNSINDALQNDMYKDYVDVPVEKFIEACVKDIEVAGDTTFLTDTVNAMGFAFCDSGFVGEDCSYNTSSPPTGISLPFNGECKLTARSCEAMNVFGEFVSTSVWCKRRHFQILENDLLYTTSNEVVSVEYRNPFMLTLDLPTSRKKRSIDSNVLSEGYDISFSYDGQNFGKETSIIIYDDLKYSCNTTTKTCISLIVDESTETKQNVIMIAVPATVSVVVILVIIGVIYFKLTTKTSKAKIASYGDEPDQKLTSSDNWKGRENTVSELEFSFEKDHRCGCFRCTVSSAKKENVNVWNGGFKTS</sequence>
<dbReference type="Pfam" id="PF23283">
    <property type="entry name" value="D8C_UMOD"/>
    <property type="match status" value="1"/>
</dbReference>
<dbReference type="AlphaFoldDB" id="A0A8S3TYH7"/>
<evidence type="ECO:0000256" key="2">
    <source>
        <dbReference type="ARBA" id="ARBA00023157"/>
    </source>
</evidence>
<dbReference type="PANTHER" id="PTHR14949:SF56">
    <property type="entry name" value="EGF-LIKE-DOMAIN, MULTIPLE 7"/>
    <property type="match status" value="1"/>
</dbReference>
<proteinExistence type="predicted"/>
<feature type="domain" description="VWFD" evidence="4">
    <location>
        <begin position="413"/>
        <end position="597"/>
    </location>
</feature>
<dbReference type="EMBL" id="CAJPWZ010002471">
    <property type="protein sequence ID" value="CAG2238670.1"/>
    <property type="molecule type" value="Genomic_DNA"/>
</dbReference>
<keyword evidence="3" id="KW-0472">Membrane</keyword>
<organism evidence="5 6">
    <name type="scientific">Mytilus edulis</name>
    <name type="common">Blue mussel</name>
    <dbReference type="NCBI Taxonomy" id="6550"/>
    <lineage>
        <taxon>Eukaryota</taxon>
        <taxon>Metazoa</taxon>
        <taxon>Spiralia</taxon>
        <taxon>Lophotrochozoa</taxon>
        <taxon>Mollusca</taxon>
        <taxon>Bivalvia</taxon>
        <taxon>Autobranchia</taxon>
        <taxon>Pteriomorphia</taxon>
        <taxon>Mytilida</taxon>
        <taxon>Mytiloidea</taxon>
        <taxon>Mytilidae</taxon>
        <taxon>Mytilinae</taxon>
        <taxon>Mytilus</taxon>
    </lineage>
</organism>
<evidence type="ECO:0000313" key="6">
    <source>
        <dbReference type="Proteomes" id="UP000683360"/>
    </source>
</evidence>
<keyword evidence="3" id="KW-0812">Transmembrane</keyword>
<dbReference type="Pfam" id="PF26129">
    <property type="entry name" value="Vwde"/>
    <property type="match status" value="1"/>
</dbReference>
<dbReference type="InterPro" id="IPR050969">
    <property type="entry name" value="Dev_Signal_Modulators"/>
</dbReference>
<name>A0A8S3TYH7_MYTED</name>